<dbReference type="InterPro" id="IPR010982">
    <property type="entry name" value="Lambda_DNA-bd_dom_sf"/>
</dbReference>
<dbReference type="AlphaFoldDB" id="A0A6G8B1K3"/>
<keyword evidence="3" id="KW-0804">Transcription</keyword>
<dbReference type="KEGG" id="wco:G7084_06710"/>
<gene>
    <name evidence="5" type="ORF">G7084_06710</name>
</gene>
<evidence type="ECO:0000256" key="2">
    <source>
        <dbReference type="ARBA" id="ARBA00023125"/>
    </source>
</evidence>
<dbReference type="PANTHER" id="PTHR40661">
    <property type="match status" value="1"/>
</dbReference>
<keyword evidence="1" id="KW-0805">Transcription regulation</keyword>
<evidence type="ECO:0000313" key="6">
    <source>
        <dbReference type="Proteomes" id="UP000500741"/>
    </source>
</evidence>
<dbReference type="PROSITE" id="PS50943">
    <property type="entry name" value="HTH_CROC1"/>
    <property type="match status" value="1"/>
</dbReference>
<dbReference type="EMBL" id="CP049888">
    <property type="protein sequence ID" value="QIL51013.1"/>
    <property type="molecule type" value="Genomic_DNA"/>
</dbReference>
<keyword evidence="6" id="KW-1185">Reference proteome</keyword>
<organism evidence="5 6">
    <name type="scientific">Weissella coleopterorum</name>
    <dbReference type="NCBI Taxonomy" id="2714949"/>
    <lineage>
        <taxon>Bacteria</taxon>
        <taxon>Bacillati</taxon>
        <taxon>Bacillota</taxon>
        <taxon>Bacilli</taxon>
        <taxon>Lactobacillales</taxon>
        <taxon>Lactobacillaceae</taxon>
        <taxon>Weissella</taxon>
    </lineage>
</organism>
<dbReference type="Pfam" id="PF01381">
    <property type="entry name" value="HTH_3"/>
    <property type="match status" value="1"/>
</dbReference>
<proteinExistence type="predicted"/>
<evidence type="ECO:0000313" key="5">
    <source>
        <dbReference type="EMBL" id="QIL51013.1"/>
    </source>
</evidence>
<dbReference type="PANTHER" id="PTHR40661:SF1">
    <property type="entry name" value="HTH CRO_C1-TYPE DOMAIN-CONTAINING PROTEIN"/>
    <property type="match status" value="1"/>
</dbReference>
<dbReference type="SUPFAM" id="SSF47413">
    <property type="entry name" value="lambda repressor-like DNA-binding domains"/>
    <property type="match status" value="1"/>
</dbReference>
<dbReference type="InterPro" id="IPR001387">
    <property type="entry name" value="Cro/C1-type_HTH"/>
</dbReference>
<keyword evidence="2" id="KW-0238">DNA-binding</keyword>
<dbReference type="Gene3D" id="1.10.260.40">
    <property type="entry name" value="lambda repressor-like DNA-binding domains"/>
    <property type="match status" value="1"/>
</dbReference>
<reference evidence="5 6" key="1">
    <citation type="submission" date="2020-03" db="EMBL/GenBank/DDBJ databases">
        <title>Weissella sp. nov., isolated from Cybister lewisianus.</title>
        <authorList>
            <person name="Hyun D.-W."/>
            <person name="Bae J.-W."/>
        </authorList>
    </citation>
    <scope>NUCLEOTIDE SEQUENCE [LARGE SCALE GENOMIC DNA]</scope>
    <source>
        <strain evidence="5 6">HDW19</strain>
    </source>
</reference>
<dbReference type="Proteomes" id="UP000500741">
    <property type="component" value="Chromosome"/>
</dbReference>
<name>A0A6G8B1K3_9LACO</name>
<dbReference type="CDD" id="cd00093">
    <property type="entry name" value="HTH_XRE"/>
    <property type="match status" value="1"/>
</dbReference>
<feature type="domain" description="HTH cro/C1-type" evidence="4">
    <location>
        <begin position="14"/>
        <end position="68"/>
    </location>
</feature>
<evidence type="ECO:0000256" key="1">
    <source>
        <dbReference type="ARBA" id="ARBA00023015"/>
    </source>
</evidence>
<dbReference type="SMART" id="SM00530">
    <property type="entry name" value="HTH_XRE"/>
    <property type="match status" value="1"/>
</dbReference>
<sequence length="123" mass="13902">MASSEGRIIMGRNIKRLLKENRITAVKFAETIGVSTATVSDWSNGKTYPRIDKLELMANFFGVGKSELVEDQQNKLHDNEEPTLIAAHWGIDLSRLPDGDRQRIIDRAKSYVEGLVADYEDHK</sequence>
<evidence type="ECO:0000256" key="3">
    <source>
        <dbReference type="ARBA" id="ARBA00023163"/>
    </source>
</evidence>
<accession>A0A6G8B1K3</accession>
<protein>
    <submittedName>
        <fullName evidence="5">Helix-turn-helix transcriptional regulator</fullName>
    </submittedName>
</protein>
<evidence type="ECO:0000259" key="4">
    <source>
        <dbReference type="PROSITE" id="PS50943"/>
    </source>
</evidence>
<dbReference type="RefSeq" id="WP_166011180.1">
    <property type="nucleotide sequence ID" value="NZ_CP049888.1"/>
</dbReference>
<dbReference type="GO" id="GO:0003677">
    <property type="term" value="F:DNA binding"/>
    <property type="evidence" value="ECO:0007669"/>
    <property type="project" value="UniProtKB-KW"/>
</dbReference>